<evidence type="ECO:0000256" key="5">
    <source>
        <dbReference type="ARBA" id="ARBA00023242"/>
    </source>
</evidence>
<evidence type="ECO:0000313" key="8">
    <source>
        <dbReference type="EMBL" id="CAI5723209.1"/>
    </source>
</evidence>
<reference evidence="8" key="1">
    <citation type="submission" date="2022-12" db="EMBL/GenBank/DDBJ databases">
        <authorList>
            <person name="Webb A."/>
        </authorList>
    </citation>
    <scope>NUCLEOTIDE SEQUENCE</scope>
    <source>
        <strain evidence="8">Hp1</strain>
    </source>
</reference>
<dbReference type="AlphaFoldDB" id="A0AAV0TKR6"/>
<protein>
    <recommendedName>
        <fullName evidence="10">Origin recognition complex subunit 3 N-terminal domain-containing protein</fullName>
    </recommendedName>
</protein>
<dbReference type="GO" id="GO:0006270">
    <property type="term" value="P:DNA replication initiation"/>
    <property type="evidence" value="ECO:0007669"/>
    <property type="project" value="TreeGrafter"/>
</dbReference>
<accession>A0AAV0TKR6</accession>
<dbReference type="GO" id="GO:0005656">
    <property type="term" value="C:nuclear pre-replicative complex"/>
    <property type="evidence" value="ECO:0007669"/>
    <property type="project" value="TreeGrafter"/>
</dbReference>
<keyword evidence="4" id="KW-0238">DNA-binding</keyword>
<evidence type="ECO:0000259" key="6">
    <source>
        <dbReference type="Pfam" id="PF07034"/>
    </source>
</evidence>
<dbReference type="InterPro" id="IPR020795">
    <property type="entry name" value="ORC3"/>
</dbReference>
<comment type="similarity">
    <text evidence="2">Belongs to the ORC3 family.</text>
</comment>
<dbReference type="GO" id="GO:0003688">
    <property type="term" value="F:DNA replication origin binding"/>
    <property type="evidence" value="ECO:0007669"/>
    <property type="project" value="TreeGrafter"/>
</dbReference>
<dbReference type="GO" id="GO:0005664">
    <property type="term" value="C:nuclear origin of replication recognition complex"/>
    <property type="evidence" value="ECO:0007669"/>
    <property type="project" value="InterPro"/>
</dbReference>
<name>A0AAV0TKR6_HYABA</name>
<gene>
    <name evidence="8" type="ORF">HBR001_LOCUS3061</name>
</gene>
<evidence type="ECO:0000256" key="3">
    <source>
        <dbReference type="ARBA" id="ARBA00022705"/>
    </source>
</evidence>
<sequence>MQTPPLATGVSIQYPIDHTAAGSTSERHETQPEFPFAFPASSLPLSDPPCRSDTIAYTACQELAYHFAYENARRSVQALLLQTNDTSFCQVLRFFVKYCATNELAVAATGSTLLSASRADSTAVSASRRRLWDPNAPVLFPSFHAFPTAAVITGTDATSSELWVEPLLQKLRRTFPLCVVVPRDVTSARRLIEWLAAKLAKLCAAKQREHQWVQVEVEAFDLLSVDALSVPADITSRPLTRQERAKSSGSAVETVQVDEKDYVRDDSCSEASFASEGSGDEVKAGMFMKKKRKRRRASVAYGRWTMTKLLTTIRRDIQELVSLAADSSASGERIAMLDEMVRDRLEESLARVEEVQGQEENGVFERIACYDEAVAWLQHRIRACRKIAAKLLNVAHDTNDPVTGHVGATEMALALMLQRVYCRYMTYMKACTMDRAGMNDRRRSLKQEMSNHENYYHLRRDAKTQNLASRPIPISRQSFLLLCIEQLEAFSQQVFGDFLEIWTHFVRQQEEKDHMNAASSTLGFVIGVTSATAPALRRLDLSVTNRLELQFFSLIDSRKCFNDILEALVVKAKLPLSLGGNIVRAIASRYRRLPSVPRLLLALRYLLFTHFRRCPWSFLALAIDGLPSSGESPILLAADVAPLPYRVLSWITHHRRHFMREAQGRAIGSDSALTSWLVSCSALELKDLESRVMPSLSSATTTDNEWLSDLEAAMLRERRRRARWRLGWECFRSACSWLDVRVDGSKDAKHGEEGGLAVTHLILALEGRLGEGPRYMEVLRRMQSCRWALLSGMIEDWHASYRVFGLHDDEGEDLEGTLRELAMLCAYARAEKTPAKMLAALRRELVTAFTCRLLSALLRPSAPDRASRADALVASWSKLTDANVLEERLRFEYHDNLRNVLQEAGIGKDSGSRFGANTQSSWVHDVGLAFLFYQESASASLSLSEWYESFALELREEADAARESKGKAIERKKVDDTAMTARFVRAICTLRHWGFLRSDAPRDQEQDIVEKLVFI</sequence>
<organism evidence="8 9">
    <name type="scientific">Hyaloperonospora brassicae</name>
    <name type="common">Brassica downy mildew</name>
    <name type="synonym">Peronospora brassicae</name>
    <dbReference type="NCBI Taxonomy" id="162125"/>
    <lineage>
        <taxon>Eukaryota</taxon>
        <taxon>Sar</taxon>
        <taxon>Stramenopiles</taxon>
        <taxon>Oomycota</taxon>
        <taxon>Peronosporomycetes</taxon>
        <taxon>Peronosporales</taxon>
        <taxon>Peronosporaceae</taxon>
        <taxon>Hyaloperonospora</taxon>
    </lineage>
</organism>
<comment type="subcellular location">
    <subcellularLocation>
        <location evidence="1">Nucleus</location>
    </subcellularLocation>
</comment>
<comment type="caution">
    <text evidence="8">The sequence shown here is derived from an EMBL/GenBank/DDBJ whole genome shotgun (WGS) entry which is preliminary data.</text>
</comment>
<dbReference type="GO" id="GO:0031261">
    <property type="term" value="C:DNA replication preinitiation complex"/>
    <property type="evidence" value="ECO:0007669"/>
    <property type="project" value="TreeGrafter"/>
</dbReference>
<dbReference type="EMBL" id="CANTFL010000471">
    <property type="protein sequence ID" value="CAI5723209.1"/>
    <property type="molecule type" value="Genomic_DNA"/>
</dbReference>
<feature type="domain" description="Origin recognition complex subunit 3 N-terminal" evidence="6">
    <location>
        <begin position="413"/>
        <end position="619"/>
    </location>
</feature>
<dbReference type="PANTHER" id="PTHR12748">
    <property type="entry name" value="ORIGIN RECOGNITION COMPLEX SUBUNIT 3"/>
    <property type="match status" value="1"/>
</dbReference>
<dbReference type="InterPro" id="IPR045667">
    <property type="entry name" value="ORC3_N"/>
</dbReference>
<keyword evidence="3" id="KW-0235">DNA replication</keyword>
<evidence type="ECO:0008006" key="10">
    <source>
        <dbReference type="Google" id="ProtNLM"/>
    </source>
</evidence>
<dbReference type="InterPro" id="IPR040855">
    <property type="entry name" value="ORC_WH_C"/>
</dbReference>
<evidence type="ECO:0000259" key="7">
    <source>
        <dbReference type="Pfam" id="PF18137"/>
    </source>
</evidence>
<feature type="domain" description="Origin recognition complex subunit 3 winged helix C-terminal" evidence="7">
    <location>
        <begin position="915"/>
        <end position="1014"/>
    </location>
</feature>
<dbReference type="Proteomes" id="UP001162031">
    <property type="component" value="Unassembled WGS sequence"/>
</dbReference>
<evidence type="ECO:0000256" key="2">
    <source>
        <dbReference type="ARBA" id="ARBA00010977"/>
    </source>
</evidence>
<proteinExistence type="inferred from homology"/>
<dbReference type="Pfam" id="PF07034">
    <property type="entry name" value="ORC3_N"/>
    <property type="match status" value="1"/>
</dbReference>
<dbReference type="PANTHER" id="PTHR12748:SF0">
    <property type="entry name" value="ORIGIN RECOGNITION COMPLEX SUBUNIT 3"/>
    <property type="match status" value="1"/>
</dbReference>
<keyword evidence="5" id="KW-0539">Nucleus</keyword>
<evidence type="ECO:0000256" key="4">
    <source>
        <dbReference type="ARBA" id="ARBA00023125"/>
    </source>
</evidence>
<dbReference type="Pfam" id="PF18137">
    <property type="entry name" value="WHD_ORC"/>
    <property type="match status" value="1"/>
</dbReference>
<keyword evidence="9" id="KW-1185">Reference proteome</keyword>
<evidence type="ECO:0000313" key="9">
    <source>
        <dbReference type="Proteomes" id="UP001162031"/>
    </source>
</evidence>
<evidence type="ECO:0000256" key="1">
    <source>
        <dbReference type="ARBA" id="ARBA00004123"/>
    </source>
</evidence>